<sequence length="87" mass="9950">MMFAEFGMAFLTTLPIVILNIYTLATQLLIKSQLRIAQENLWSTVFNLVSFASRAYRRNVRIALCCIRETRVTAMEAPIRIIELAPT</sequence>
<comment type="caution">
    <text evidence="2">The sequence shown here is derived from an EMBL/GenBank/DDBJ whole genome shotgun (WGS) entry which is preliminary data.</text>
</comment>
<evidence type="ECO:0000313" key="2">
    <source>
        <dbReference type="EMBL" id="CAF2041995.1"/>
    </source>
</evidence>
<evidence type="ECO:0000256" key="1">
    <source>
        <dbReference type="SAM" id="Phobius"/>
    </source>
</evidence>
<gene>
    <name evidence="2" type="ORF">XDN619_LOCUS6879</name>
</gene>
<accession>A0A816NZ28</accession>
<feature type="transmembrane region" description="Helical" evidence="1">
    <location>
        <begin position="6"/>
        <end position="25"/>
    </location>
</feature>
<keyword evidence="1" id="KW-1133">Transmembrane helix</keyword>
<keyword evidence="1" id="KW-0472">Membrane</keyword>
<protein>
    <submittedName>
        <fullName evidence="2">Uncharacterized protein</fullName>
    </submittedName>
</protein>
<dbReference type="EMBL" id="CAJNRG010001966">
    <property type="protein sequence ID" value="CAF2041995.1"/>
    <property type="molecule type" value="Genomic_DNA"/>
</dbReference>
<proteinExistence type="predicted"/>
<name>A0A816NZ28_9BILA</name>
<dbReference type="AlphaFoldDB" id="A0A816NZ28"/>
<dbReference type="Proteomes" id="UP000663887">
    <property type="component" value="Unassembled WGS sequence"/>
</dbReference>
<reference evidence="2" key="1">
    <citation type="submission" date="2021-02" db="EMBL/GenBank/DDBJ databases">
        <authorList>
            <person name="Nowell W R."/>
        </authorList>
    </citation>
    <scope>NUCLEOTIDE SEQUENCE</scope>
</reference>
<organism evidence="2 3">
    <name type="scientific">Rotaria magnacalcarata</name>
    <dbReference type="NCBI Taxonomy" id="392030"/>
    <lineage>
        <taxon>Eukaryota</taxon>
        <taxon>Metazoa</taxon>
        <taxon>Spiralia</taxon>
        <taxon>Gnathifera</taxon>
        <taxon>Rotifera</taxon>
        <taxon>Eurotatoria</taxon>
        <taxon>Bdelloidea</taxon>
        <taxon>Philodinida</taxon>
        <taxon>Philodinidae</taxon>
        <taxon>Rotaria</taxon>
    </lineage>
</organism>
<evidence type="ECO:0000313" key="3">
    <source>
        <dbReference type="Proteomes" id="UP000663887"/>
    </source>
</evidence>
<keyword evidence="1" id="KW-0812">Transmembrane</keyword>